<evidence type="ECO:0000313" key="5">
    <source>
        <dbReference type="Proteomes" id="UP000030746"/>
    </source>
</evidence>
<dbReference type="STRING" id="225164.V4ANV2"/>
<dbReference type="PANTHER" id="PTHR20835:SF0">
    <property type="entry name" value="E3 UBIQUITIN-PROTEIN LIGASE PPP1R11"/>
    <property type="match status" value="1"/>
</dbReference>
<dbReference type="GO" id="GO:0004865">
    <property type="term" value="F:protein serine/threonine phosphatase inhibitor activity"/>
    <property type="evidence" value="ECO:0007669"/>
    <property type="project" value="InterPro"/>
</dbReference>
<feature type="compositionally biased region" description="Basic and acidic residues" evidence="3">
    <location>
        <begin position="16"/>
        <end position="29"/>
    </location>
</feature>
<dbReference type="GeneID" id="20248511"/>
<dbReference type="RefSeq" id="XP_009050473.1">
    <property type="nucleotide sequence ID" value="XM_009052225.1"/>
</dbReference>
<protein>
    <recommendedName>
        <fullName evidence="1">E3 ubiquitin-protein ligase PPP1R11</fullName>
    </recommendedName>
    <alternativeName>
        <fullName evidence="2">Protein phosphatase 1 regulatory subunit 11</fullName>
    </alternativeName>
</protein>
<dbReference type="Proteomes" id="UP000030746">
    <property type="component" value="Unassembled WGS sequence"/>
</dbReference>
<dbReference type="OrthoDB" id="307488at2759"/>
<dbReference type="OMA" id="MSHMHSS"/>
<organism evidence="4 5">
    <name type="scientific">Lottia gigantea</name>
    <name type="common">Giant owl limpet</name>
    <dbReference type="NCBI Taxonomy" id="225164"/>
    <lineage>
        <taxon>Eukaryota</taxon>
        <taxon>Metazoa</taxon>
        <taxon>Spiralia</taxon>
        <taxon>Lophotrochozoa</taxon>
        <taxon>Mollusca</taxon>
        <taxon>Gastropoda</taxon>
        <taxon>Patellogastropoda</taxon>
        <taxon>Lottioidea</taxon>
        <taxon>Lottiidae</taxon>
        <taxon>Lottia</taxon>
    </lineage>
</organism>
<dbReference type="InterPro" id="IPR011107">
    <property type="entry name" value="PPI_Ypi1"/>
</dbReference>
<dbReference type="GO" id="GO:0008157">
    <property type="term" value="F:protein phosphatase 1 binding"/>
    <property type="evidence" value="ECO:0007669"/>
    <property type="project" value="TreeGrafter"/>
</dbReference>
<feature type="compositionally biased region" description="Gly residues" evidence="3">
    <location>
        <begin position="105"/>
        <end position="117"/>
    </location>
</feature>
<name>V4ANV2_LOTGI</name>
<sequence length="117" mass="13015">MASASDAQQEGSVTETVEKQEESNHEVLHLRLHKPKPDKKVKWTNSTVDNEHMNKKKSKCCCIYEKPKLFGESSSEDEDDDCTHNCQGHKKKCYQSHDDHDHGEGASGGGNDGMVAS</sequence>
<dbReference type="CTD" id="20248511"/>
<keyword evidence="5" id="KW-1185">Reference proteome</keyword>
<accession>V4ANV2</accession>
<feature type="compositionally biased region" description="Polar residues" evidence="3">
    <location>
        <begin position="1"/>
        <end position="15"/>
    </location>
</feature>
<dbReference type="Pfam" id="PF07491">
    <property type="entry name" value="PPI_Ypi1"/>
    <property type="match status" value="1"/>
</dbReference>
<dbReference type="HOGENOM" id="CLU_098333_6_0_1"/>
<feature type="compositionally biased region" description="Basic and acidic residues" evidence="3">
    <location>
        <begin position="95"/>
        <end position="104"/>
    </location>
</feature>
<feature type="region of interest" description="Disordered" evidence="3">
    <location>
        <begin position="93"/>
        <end position="117"/>
    </location>
</feature>
<feature type="compositionally biased region" description="Basic residues" evidence="3">
    <location>
        <begin position="30"/>
        <end position="39"/>
    </location>
</feature>
<evidence type="ECO:0000256" key="1">
    <source>
        <dbReference type="ARBA" id="ARBA00021994"/>
    </source>
</evidence>
<gene>
    <name evidence="4" type="ORF">LOTGIDRAFT_231207</name>
</gene>
<dbReference type="EMBL" id="KB201205">
    <property type="protein sequence ID" value="ESO98842.1"/>
    <property type="molecule type" value="Genomic_DNA"/>
</dbReference>
<evidence type="ECO:0000256" key="2">
    <source>
        <dbReference type="ARBA" id="ARBA00031039"/>
    </source>
</evidence>
<proteinExistence type="predicted"/>
<evidence type="ECO:0000256" key="3">
    <source>
        <dbReference type="SAM" id="MobiDB-lite"/>
    </source>
</evidence>
<dbReference type="KEGG" id="lgi:LOTGIDRAFT_231207"/>
<dbReference type="AlphaFoldDB" id="V4ANV2"/>
<dbReference type="PANTHER" id="PTHR20835">
    <property type="entry name" value="E3 UBIQUITIN-PROTEIN LIGASE PPP1R11-RELATED"/>
    <property type="match status" value="1"/>
</dbReference>
<evidence type="ECO:0000313" key="4">
    <source>
        <dbReference type="EMBL" id="ESO98842.1"/>
    </source>
</evidence>
<dbReference type="GO" id="GO:0005634">
    <property type="term" value="C:nucleus"/>
    <property type="evidence" value="ECO:0007669"/>
    <property type="project" value="TreeGrafter"/>
</dbReference>
<reference evidence="4 5" key="1">
    <citation type="journal article" date="2013" name="Nature">
        <title>Insights into bilaterian evolution from three spiralian genomes.</title>
        <authorList>
            <person name="Simakov O."/>
            <person name="Marletaz F."/>
            <person name="Cho S.J."/>
            <person name="Edsinger-Gonzales E."/>
            <person name="Havlak P."/>
            <person name="Hellsten U."/>
            <person name="Kuo D.H."/>
            <person name="Larsson T."/>
            <person name="Lv J."/>
            <person name="Arendt D."/>
            <person name="Savage R."/>
            <person name="Osoegawa K."/>
            <person name="de Jong P."/>
            <person name="Grimwood J."/>
            <person name="Chapman J.A."/>
            <person name="Shapiro H."/>
            <person name="Aerts A."/>
            <person name="Otillar R.P."/>
            <person name="Terry A.Y."/>
            <person name="Boore J.L."/>
            <person name="Grigoriev I.V."/>
            <person name="Lindberg D.R."/>
            <person name="Seaver E.C."/>
            <person name="Weisblat D.A."/>
            <person name="Putnam N.H."/>
            <person name="Rokhsar D.S."/>
        </authorList>
    </citation>
    <scope>NUCLEOTIDE SEQUENCE [LARGE SCALE GENOMIC DNA]</scope>
</reference>
<feature type="region of interest" description="Disordered" evidence="3">
    <location>
        <begin position="1"/>
        <end position="49"/>
    </location>
</feature>